<dbReference type="AlphaFoldDB" id="A0A1B6IJJ3"/>
<dbReference type="GO" id="GO:0016705">
    <property type="term" value="F:oxidoreductase activity, acting on paired donors, with incorporation or reduction of molecular oxygen"/>
    <property type="evidence" value="ECO:0007669"/>
    <property type="project" value="InterPro"/>
</dbReference>
<gene>
    <name evidence="3" type="ORF">g.7983</name>
</gene>
<dbReference type="GO" id="GO:0004497">
    <property type="term" value="F:monooxygenase activity"/>
    <property type="evidence" value="ECO:0007669"/>
    <property type="project" value="UniProtKB-KW"/>
</dbReference>
<evidence type="ECO:0000256" key="2">
    <source>
        <dbReference type="SAM" id="Phobius"/>
    </source>
</evidence>
<evidence type="ECO:0008006" key="4">
    <source>
        <dbReference type="Google" id="ProtNLM"/>
    </source>
</evidence>
<dbReference type="GO" id="GO:0020037">
    <property type="term" value="F:heme binding"/>
    <property type="evidence" value="ECO:0007669"/>
    <property type="project" value="InterPro"/>
</dbReference>
<protein>
    <recommendedName>
        <fullName evidence="4">Cytochrome P450</fullName>
    </recommendedName>
</protein>
<dbReference type="InterPro" id="IPR036396">
    <property type="entry name" value="Cyt_P450_sf"/>
</dbReference>
<keyword evidence="1" id="KW-0503">Monooxygenase</keyword>
<keyword evidence="2" id="KW-0472">Membrane</keyword>
<dbReference type="EMBL" id="GECU01020628">
    <property type="protein sequence ID" value="JAS87078.1"/>
    <property type="molecule type" value="Transcribed_RNA"/>
</dbReference>
<keyword evidence="2" id="KW-0812">Transmembrane</keyword>
<evidence type="ECO:0000256" key="1">
    <source>
        <dbReference type="ARBA" id="ARBA00023033"/>
    </source>
</evidence>
<keyword evidence="1" id="KW-0560">Oxidoreductase</keyword>
<evidence type="ECO:0000313" key="3">
    <source>
        <dbReference type="EMBL" id="JAS87078.1"/>
    </source>
</evidence>
<proteinExistence type="predicted"/>
<feature type="transmembrane region" description="Helical" evidence="2">
    <location>
        <begin position="6"/>
        <end position="25"/>
    </location>
</feature>
<dbReference type="Gene3D" id="1.10.630.10">
    <property type="entry name" value="Cytochrome P450"/>
    <property type="match status" value="1"/>
</dbReference>
<accession>A0A1B6IJJ3</accession>
<keyword evidence="2" id="KW-1133">Transmembrane helix</keyword>
<name>A0A1B6IJJ3_9HEMI</name>
<organism evidence="3">
    <name type="scientific">Homalodisca liturata</name>
    <dbReference type="NCBI Taxonomy" id="320908"/>
    <lineage>
        <taxon>Eukaryota</taxon>
        <taxon>Metazoa</taxon>
        <taxon>Ecdysozoa</taxon>
        <taxon>Arthropoda</taxon>
        <taxon>Hexapoda</taxon>
        <taxon>Insecta</taxon>
        <taxon>Pterygota</taxon>
        <taxon>Neoptera</taxon>
        <taxon>Paraneoptera</taxon>
        <taxon>Hemiptera</taxon>
        <taxon>Auchenorrhyncha</taxon>
        <taxon>Membracoidea</taxon>
        <taxon>Cicadellidae</taxon>
        <taxon>Cicadellinae</taxon>
        <taxon>Proconiini</taxon>
        <taxon>Homalodisca</taxon>
    </lineage>
</organism>
<dbReference type="GO" id="GO:0005506">
    <property type="term" value="F:iron ion binding"/>
    <property type="evidence" value="ECO:0007669"/>
    <property type="project" value="InterPro"/>
</dbReference>
<reference evidence="3" key="1">
    <citation type="submission" date="2015-11" db="EMBL/GenBank/DDBJ databases">
        <title>De novo transcriptome assembly of four potential Pierce s Disease insect vectors from Arizona vineyards.</title>
        <authorList>
            <person name="Tassone E.E."/>
        </authorList>
    </citation>
    <scope>NUCLEOTIDE SEQUENCE</scope>
</reference>
<sequence>MTPLIWLILDWLVTGILFAVTVVLARINLSIQRKREILGELPCYKGYLPLIGHAYLAFNLTYPGFIDMLIKSRSENKGSVQIWAGPKLSGYISNPADIQKVLNRKDALNKGDLFNFYQAHSVGLLSNT</sequence>
<feature type="non-terminal residue" evidence="3">
    <location>
        <position position="128"/>
    </location>
</feature>